<comment type="similarity">
    <text evidence="3 11">Belongs to the protoporphyrinogen/coproporphyrinogen oxidase family. Protoporphyrinogen oxidase subfamily.</text>
</comment>
<gene>
    <name evidence="14" type="primary">Ppox</name>
    <name evidence="16" type="synonym">LOC112688924</name>
    <name evidence="14" type="ORF">g.31248</name>
</gene>
<dbReference type="EC" id="1.3.3.4" evidence="4 11"/>
<evidence type="ECO:0000256" key="3">
    <source>
        <dbReference type="ARBA" id="ARBA00010551"/>
    </source>
</evidence>
<dbReference type="UniPathway" id="UPA00251">
    <property type="reaction ID" value="UER00324"/>
</dbReference>
<evidence type="ECO:0000256" key="2">
    <source>
        <dbReference type="ARBA" id="ARBA00005073"/>
    </source>
</evidence>
<comment type="pathway">
    <text evidence="2 11">Porphyrin-containing compound metabolism; protoporphyrin-IX biosynthesis; protoporphyrin-IX from protoporphyrinogen-IX: step 1/1.</text>
</comment>
<dbReference type="PANTHER" id="PTHR42923">
    <property type="entry name" value="PROTOPORPHYRINOGEN OXIDASE"/>
    <property type="match status" value="1"/>
</dbReference>
<evidence type="ECO:0000256" key="6">
    <source>
        <dbReference type="ARBA" id="ARBA00022827"/>
    </source>
</evidence>
<dbReference type="SUPFAM" id="SSF54373">
    <property type="entry name" value="FAD-linked reductases, C-terminal domain"/>
    <property type="match status" value="1"/>
</dbReference>
<dbReference type="SUPFAM" id="SSF51905">
    <property type="entry name" value="FAD/NAD(P)-binding domain"/>
    <property type="match status" value="1"/>
</dbReference>
<evidence type="ECO:0000256" key="5">
    <source>
        <dbReference type="ARBA" id="ARBA00022630"/>
    </source>
</evidence>
<dbReference type="GO" id="GO:0006782">
    <property type="term" value="P:protoporphyrinogen IX biosynthetic process"/>
    <property type="evidence" value="ECO:0007669"/>
    <property type="project" value="UniProtKB-UniRule"/>
</dbReference>
<keyword evidence="6 11" id="KW-0274">FAD</keyword>
<evidence type="ECO:0000313" key="16">
    <source>
        <dbReference type="RefSeq" id="XP_025418137.1"/>
    </source>
</evidence>
<keyword evidence="7 11" id="KW-0560">Oxidoreductase</keyword>
<evidence type="ECO:0000256" key="1">
    <source>
        <dbReference type="ARBA" id="ARBA00002600"/>
    </source>
</evidence>
<comment type="cofactor">
    <cofactor evidence="11">
        <name>FAD</name>
        <dbReference type="ChEBI" id="CHEBI:57692"/>
    </cofactor>
    <text evidence="11">Binds 1 FAD per subunit.</text>
</comment>
<accession>A0A2S2PY52</accession>
<dbReference type="RefSeq" id="XP_025418137.1">
    <property type="nucleotide sequence ID" value="XM_025562352.1"/>
</dbReference>
<dbReference type="AlphaFoldDB" id="A0A2S2PY52"/>
<feature type="chain" id="PRO_5044578950" description="Protoporphyrinogen oxidase" evidence="12">
    <location>
        <begin position="17"/>
        <end position="487"/>
    </location>
</feature>
<reference evidence="14" key="1">
    <citation type="submission" date="2018-04" db="EMBL/GenBank/DDBJ databases">
        <title>Transcriptome assembly of Sipha flava.</title>
        <authorList>
            <person name="Scully E.D."/>
            <person name="Geib S.M."/>
            <person name="Palmer N.A."/>
            <person name="Koch K."/>
            <person name="Bradshaw J."/>
            <person name="Heng-Moss T."/>
            <person name="Sarath G."/>
        </authorList>
    </citation>
    <scope>NUCLEOTIDE SEQUENCE</scope>
</reference>
<keyword evidence="8 11" id="KW-0350">Heme biosynthesis</keyword>
<dbReference type="Proteomes" id="UP000694846">
    <property type="component" value="Unplaced"/>
</dbReference>
<feature type="domain" description="Amine oxidase" evidence="13">
    <location>
        <begin position="10"/>
        <end position="474"/>
    </location>
</feature>
<sequence>MTIAILGGGLAGLSAAYYLKCEGGIKQNQSIKIIEADSTTGGWIQSWKDQNTNAIIELGPRTIRGGGKTANNTFSLIKDLGIEELVHNVGIEASARYIYANGGIHQLPMSAWKALFSVNQPFTKPWIYYVLRESFQSNKNNIKPVEVEENNDESAYDFFSRTFGQEFADYLVSPLLCGICGGNAKQISVKFMFNALYEAERKHGSVGLGLLKEKIISFLNREKVKNSEQLMKPPPSVYYLEGGLKRLIYALHIKNESQGVDINVNTQCTKLNFHKNGKGATILLSNGQQLECSHIISAIPAYKLATLLLDNPQHTILTQLLDSIPMVSIVTVNLTFDDPNVMGPYKGFGVLASPLEKLSLLGIIFNNYIYGHSDHVDLTVMMGGYAFEKHFVNNSKCLSEEELTDIAINHVKRVLNIQTIPKTCNTRILHNCIPQYTVGHYERVAKIQKYLTNKRLPMTLVGSSYAGVSINDVIYASMTAMRKLCKR</sequence>
<keyword evidence="9 11" id="KW-0627">Porphyrin biosynthesis</keyword>
<keyword evidence="15" id="KW-1185">Reference proteome</keyword>
<evidence type="ECO:0000256" key="7">
    <source>
        <dbReference type="ARBA" id="ARBA00023002"/>
    </source>
</evidence>
<dbReference type="GO" id="GO:0004729">
    <property type="term" value="F:oxygen-dependent protoporphyrinogen oxidase activity"/>
    <property type="evidence" value="ECO:0007669"/>
    <property type="project" value="UniProtKB-UniRule"/>
</dbReference>
<keyword evidence="12" id="KW-0732">Signal</keyword>
<dbReference type="GO" id="GO:0005743">
    <property type="term" value="C:mitochondrial inner membrane"/>
    <property type="evidence" value="ECO:0007669"/>
    <property type="project" value="UniProtKB-SubCell"/>
</dbReference>
<dbReference type="EMBL" id="GGMS01001272">
    <property type="protein sequence ID" value="MBY70475.1"/>
    <property type="molecule type" value="Transcribed_RNA"/>
</dbReference>
<comment type="function">
    <text evidence="1 11">Catalyzes the 6-electron oxidation of protoporphyrinogen-IX to form protoporphyrin-IX.</text>
</comment>
<comment type="catalytic activity">
    <reaction evidence="10 11">
        <text>protoporphyrinogen IX + 3 O2 = protoporphyrin IX + 3 H2O2</text>
        <dbReference type="Rhea" id="RHEA:25576"/>
        <dbReference type="ChEBI" id="CHEBI:15379"/>
        <dbReference type="ChEBI" id="CHEBI:16240"/>
        <dbReference type="ChEBI" id="CHEBI:57306"/>
        <dbReference type="ChEBI" id="CHEBI:57307"/>
        <dbReference type="EC" id="1.3.3.4"/>
    </reaction>
</comment>
<dbReference type="OrthoDB" id="419752at2759"/>
<dbReference type="InterPro" id="IPR002937">
    <property type="entry name" value="Amino_oxidase"/>
</dbReference>
<evidence type="ECO:0000256" key="9">
    <source>
        <dbReference type="ARBA" id="ARBA00023244"/>
    </source>
</evidence>
<evidence type="ECO:0000256" key="4">
    <source>
        <dbReference type="ARBA" id="ARBA00012867"/>
    </source>
</evidence>
<evidence type="ECO:0000256" key="12">
    <source>
        <dbReference type="SAM" id="SignalP"/>
    </source>
</evidence>
<dbReference type="PANTHER" id="PTHR42923:SF3">
    <property type="entry name" value="PROTOPORPHYRINOGEN OXIDASE"/>
    <property type="match status" value="1"/>
</dbReference>
<comment type="subcellular location">
    <subcellularLocation>
        <location evidence="11">Mitochondrion inner membrane</location>
    </subcellularLocation>
</comment>
<keyword evidence="5 11" id="KW-0285">Flavoprotein</keyword>
<evidence type="ECO:0000256" key="8">
    <source>
        <dbReference type="ARBA" id="ARBA00023133"/>
    </source>
</evidence>
<reference evidence="16" key="2">
    <citation type="submission" date="2025-04" db="UniProtKB">
        <authorList>
            <consortium name="RefSeq"/>
        </authorList>
    </citation>
    <scope>IDENTIFICATION</scope>
    <source>
        <tissue evidence="16">Whole body</tissue>
    </source>
</reference>
<evidence type="ECO:0000313" key="15">
    <source>
        <dbReference type="Proteomes" id="UP000694846"/>
    </source>
</evidence>
<dbReference type="NCBIfam" id="TIGR00562">
    <property type="entry name" value="proto_IX_ox"/>
    <property type="match status" value="1"/>
</dbReference>
<protein>
    <recommendedName>
        <fullName evidence="4 11">Protoporphyrinogen oxidase</fullName>
        <ecNumber evidence="4 11">1.3.3.4</ecNumber>
    </recommendedName>
</protein>
<evidence type="ECO:0000256" key="10">
    <source>
        <dbReference type="ARBA" id="ARBA00047554"/>
    </source>
</evidence>
<dbReference type="InterPro" id="IPR050464">
    <property type="entry name" value="Zeta_carotene_desat/Oxidored"/>
</dbReference>
<dbReference type="Pfam" id="PF01593">
    <property type="entry name" value="Amino_oxidase"/>
    <property type="match status" value="1"/>
</dbReference>
<dbReference type="InterPro" id="IPR004572">
    <property type="entry name" value="Protoporphyrinogen_oxidase"/>
</dbReference>
<evidence type="ECO:0000256" key="11">
    <source>
        <dbReference type="RuleBase" id="RU367069"/>
    </source>
</evidence>
<organism evidence="14">
    <name type="scientific">Sipha flava</name>
    <name type="common">yellow sugarcane aphid</name>
    <dbReference type="NCBI Taxonomy" id="143950"/>
    <lineage>
        <taxon>Eukaryota</taxon>
        <taxon>Metazoa</taxon>
        <taxon>Ecdysozoa</taxon>
        <taxon>Arthropoda</taxon>
        <taxon>Hexapoda</taxon>
        <taxon>Insecta</taxon>
        <taxon>Pterygota</taxon>
        <taxon>Neoptera</taxon>
        <taxon>Paraneoptera</taxon>
        <taxon>Hemiptera</taxon>
        <taxon>Sternorrhyncha</taxon>
        <taxon>Aphidomorpha</taxon>
        <taxon>Aphidoidea</taxon>
        <taxon>Aphididae</taxon>
        <taxon>Sipha</taxon>
    </lineage>
</organism>
<name>A0A2S2PY52_9HEMI</name>
<feature type="signal peptide" evidence="12">
    <location>
        <begin position="1"/>
        <end position="16"/>
    </location>
</feature>
<dbReference type="Gene3D" id="3.50.50.60">
    <property type="entry name" value="FAD/NAD(P)-binding domain"/>
    <property type="match status" value="1"/>
</dbReference>
<evidence type="ECO:0000259" key="13">
    <source>
        <dbReference type="Pfam" id="PF01593"/>
    </source>
</evidence>
<proteinExistence type="inferred from homology"/>
<evidence type="ECO:0000313" key="14">
    <source>
        <dbReference type="EMBL" id="MBY70475.1"/>
    </source>
</evidence>
<dbReference type="InterPro" id="IPR036188">
    <property type="entry name" value="FAD/NAD-bd_sf"/>
</dbReference>